<gene>
    <name evidence="1" type="ORF">S01H1_77055</name>
</gene>
<accession>X0YJ08</accession>
<sequence length="102" mass="10395">GGIGAAWETIYTVPVGKKGIGIDAVVINNYTATSQSYSIRLVQSGTPTDLNEIITSVNVRASSNNLAPAMVGQALTIGGEIQAMASAADSLNINITATVIDS</sequence>
<dbReference type="AlphaFoldDB" id="X0YJ08"/>
<dbReference type="EMBL" id="BARS01051770">
    <property type="protein sequence ID" value="GAG48558.1"/>
    <property type="molecule type" value="Genomic_DNA"/>
</dbReference>
<feature type="non-terminal residue" evidence="1">
    <location>
        <position position="1"/>
    </location>
</feature>
<name>X0YJ08_9ZZZZ</name>
<proteinExistence type="predicted"/>
<comment type="caution">
    <text evidence="1">The sequence shown here is derived from an EMBL/GenBank/DDBJ whole genome shotgun (WGS) entry which is preliminary data.</text>
</comment>
<reference evidence="1" key="1">
    <citation type="journal article" date="2014" name="Front. Microbiol.">
        <title>High frequency of phylogenetically diverse reductive dehalogenase-homologous genes in deep subseafloor sedimentary metagenomes.</title>
        <authorList>
            <person name="Kawai M."/>
            <person name="Futagami T."/>
            <person name="Toyoda A."/>
            <person name="Takaki Y."/>
            <person name="Nishi S."/>
            <person name="Hori S."/>
            <person name="Arai W."/>
            <person name="Tsubouchi T."/>
            <person name="Morono Y."/>
            <person name="Uchiyama I."/>
            <person name="Ito T."/>
            <person name="Fujiyama A."/>
            <person name="Inagaki F."/>
            <person name="Takami H."/>
        </authorList>
    </citation>
    <scope>NUCLEOTIDE SEQUENCE</scope>
    <source>
        <strain evidence="1">Expedition CK06-06</strain>
    </source>
</reference>
<organism evidence="1">
    <name type="scientific">marine sediment metagenome</name>
    <dbReference type="NCBI Taxonomy" id="412755"/>
    <lineage>
        <taxon>unclassified sequences</taxon>
        <taxon>metagenomes</taxon>
        <taxon>ecological metagenomes</taxon>
    </lineage>
</organism>
<evidence type="ECO:0000313" key="1">
    <source>
        <dbReference type="EMBL" id="GAG48558.1"/>
    </source>
</evidence>
<protein>
    <submittedName>
        <fullName evidence="1">Uncharacterized protein</fullName>
    </submittedName>
</protein>